<evidence type="ECO:0000256" key="3">
    <source>
        <dbReference type="ARBA" id="ARBA00022777"/>
    </source>
</evidence>
<dbReference type="FunFam" id="3.40.50.10440:FF:000001">
    <property type="entry name" value="Dihydroxyacetone kinase, DhaK subunit"/>
    <property type="match status" value="1"/>
</dbReference>
<dbReference type="NCBIfam" id="TIGR02365">
    <property type="entry name" value="dha_L_ycgS"/>
    <property type="match status" value="1"/>
</dbReference>
<dbReference type="SUPFAM" id="SSF101473">
    <property type="entry name" value="DhaL-like"/>
    <property type="match status" value="1"/>
</dbReference>
<dbReference type="FunFam" id="1.25.40.340:FF:000002">
    <property type="entry name" value="Dihydroxyacetone kinase, L subunit"/>
    <property type="match status" value="1"/>
</dbReference>
<dbReference type="Gene3D" id="3.40.50.10440">
    <property type="entry name" value="Dihydroxyacetone kinase, domain 1"/>
    <property type="match status" value="1"/>
</dbReference>
<dbReference type="NCBIfam" id="NF011049">
    <property type="entry name" value="PRK14479.1"/>
    <property type="match status" value="1"/>
</dbReference>
<evidence type="ECO:0000256" key="1">
    <source>
        <dbReference type="ARBA" id="ARBA00022679"/>
    </source>
</evidence>
<dbReference type="GO" id="GO:0019563">
    <property type="term" value="P:glycerol catabolic process"/>
    <property type="evidence" value="ECO:0007669"/>
    <property type="project" value="TreeGrafter"/>
</dbReference>
<dbReference type="PANTHER" id="PTHR28629">
    <property type="entry name" value="TRIOKINASE/FMN CYCLASE"/>
    <property type="match status" value="1"/>
</dbReference>
<evidence type="ECO:0000259" key="6">
    <source>
        <dbReference type="PROSITE" id="PS51481"/>
    </source>
</evidence>
<feature type="domain" description="DhaK" evidence="6">
    <location>
        <begin position="7"/>
        <end position="331"/>
    </location>
</feature>
<keyword evidence="2" id="KW-0547">Nucleotide-binding</keyword>
<dbReference type="GO" id="GO:0004371">
    <property type="term" value="F:glycerone kinase activity"/>
    <property type="evidence" value="ECO:0007669"/>
    <property type="project" value="InterPro"/>
</dbReference>
<reference evidence="7 8" key="1">
    <citation type="submission" date="2016-11" db="EMBL/GenBank/DDBJ databases">
        <authorList>
            <person name="Jaros S."/>
            <person name="Januszkiewicz K."/>
            <person name="Wedrychowicz H."/>
        </authorList>
    </citation>
    <scope>NUCLEOTIDE SEQUENCE [LARGE SCALE GENOMIC DNA]</scope>
    <source>
        <strain evidence="7 8">DSM 19436</strain>
    </source>
</reference>
<evidence type="ECO:0000313" key="8">
    <source>
        <dbReference type="Proteomes" id="UP000184485"/>
    </source>
</evidence>
<sequence>MKKLINSARDVVDDMLSGLAATNPSLAIIRDQRVVIRADIDEYKRRGRVCLISGGGSGHEPAHAGYIGEGMLAAAVCGEVFTSPSTEAVLAAIRAAASPAGVLLIVKNYTGDRLNFRLAAELARTEGIAVETVMVADDVALSDNGETAGRRGLAGTVLVHKVAGAAAARGMALADVKAVAEQVAERVGTFGVGLSACTVPAAGKPNFSLGESEVELGLGIHGEPGVRREEIRPVRDMVSDIVTKIASDRSIGAGMPVALLVNNLGATPPMEIAIATGEAIDAAKMLGLDVRRVWNGPLLTALDMAGISISLLALDDDLLALLDDPTDAPAWPGRGGIARTHPATIDLPEPSLSSELGGLSSADFSRVVDAVMLCLERAEDELTELDRLAGDGDLGANLARGAREVRAHFGELATLSPGAALLALSRIVGRSVGGTSGALYAAGLARAGATISRHGDQVAKSWATALRSGADAIADLGDAREGDRTMLDALLPACAALETALAGGRPITEALQRMTEAAETGAQSTAAIASRRGRASYIGQRAVGHPDAGAIAVSLWLAAIAAAAIPSKPH</sequence>
<keyword evidence="8" id="KW-1185">Reference proteome</keyword>
<dbReference type="STRING" id="1122133.SAMN02745157_3785"/>
<keyword evidence="3 7" id="KW-0418">Kinase</keyword>
<dbReference type="AlphaFoldDB" id="A0A1M5I7T3"/>
<dbReference type="InterPro" id="IPR004007">
    <property type="entry name" value="DhaL_dom"/>
</dbReference>
<evidence type="ECO:0000256" key="4">
    <source>
        <dbReference type="ARBA" id="ARBA00022840"/>
    </source>
</evidence>
<keyword evidence="1" id="KW-0808">Transferase</keyword>
<dbReference type="EMBL" id="FQUP01000004">
    <property type="protein sequence ID" value="SHG24335.1"/>
    <property type="molecule type" value="Genomic_DNA"/>
</dbReference>
<dbReference type="InterPro" id="IPR004006">
    <property type="entry name" value="DhaK_dom"/>
</dbReference>
<dbReference type="SMART" id="SM01120">
    <property type="entry name" value="Dak2"/>
    <property type="match status" value="1"/>
</dbReference>
<dbReference type="Proteomes" id="UP000184485">
    <property type="component" value="Unassembled WGS sequence"/>
</dbReference>
<dbReference type="PROSITE" id="PS51480">
    <property type="entry name" value="DHAL"/>
    <property type="match status" value="1"/>
</dbReference>
<gene>
    <name evidence="7" type="ORF">SAMN02745157_3785</name>
</gene>
<dbReference type="Pfam" id="PF02734">
    <property type="entry name" value="Dak2"/>
    <property type="match status" value="1"/>
</dbReference>
<dbReference type="PANTHER" id="PTHR28629:SF4">
    <property type="entry name" value="TRIOKINASE_FMN CYCLASE"/>
    <property type="match status" value="1"/>
</dbReference>
<dbReference type="PROSITE" id="PS51481">
    <property type="entry name" value="DHAK"/>
    <property type="match status" value="1"/>
</dbReference>
<dbReference type="GO" id="GO:0005829">
    <property type="term" value="C:cytosol"/>
    <property type="evidence" value="ECO:0007669"/>
    <property type="project" value="TreeGrafter"/>
</dbReference>
<proteinExistence type="predicted"/>
<dbReference type="SUPFAM" id="SSF82549">
    <property type="entry name" value="DAK1/DegV-like"/>
    <property type="match status" value="1"/>
</dbReference>
<dbReference type="InterPro" id="IPR050861">
    <property type="entry name" value="Dihydroxyacetone_Kinase"/>
</dbReference>
<dbReference type="InterPro" id="IPR012737">
    <property type="entry name" value="DhaK_L_YcgS"/>
</dbReference>
<evidence type="ECO:0000256" key="2">
    <source>
        <dbReference type="ARBA" id="ARBA00022741"/>
    </source>
</evidence>
<feature type="domain" description="DhaL" evidence="5">
    <location>
        <begin position="362"/>
        <end position="562"/>
    </location>
</feature>
<dbReference type="Gene3D" id="1.25.40.340">
    <property type="match status" value="1"/>
</dbReference>
<dbReference type="FunFam" id="3.30.1180.20:FF:000001">
    <property type="entry name" value="Dihydroxyacetone kinase 1"/>
    <property type="match status" value="1"/>
</dbReference>
<dbReference type="OrthoDB" id="9806345at2"/>
<evidence type="ECO:0000313" key="7">
    <source>
        <dbReference type="EMBL" id="SHG24335.1"/>
    </source>
</evidence>
<dbReference type="Pfam" id="PF02733">
    <property type="entry name" value="Dak1"/>
    <property type="match status" value="1"/>
</dbReference>
<accession>A0A1M5I7T3</accession>
<protein>
    <submittedName>
        <fullName evidence="7">Homodimeric dihydroxyacetone kinase</fullName>
    </submittedName>
</protein>
<keyword evidence="4" id="KW-0067">ATP-binding</keyword>
<dbReference type="Gene3D" id="3.30.1180.20">
    <property type="entry name" value="Dihydroxyacetone kinase, domain 2"/>
    <property type="match status" value="1"/>
</dbReference>
<dbReference type="GO" id="GO:0005524">
    <property type="term" value="F:ATP binding"/>
    <property type="evidence" value="ECO:0007669"/>
    <property type="project" value="UniProtKB-KW"/>
</dbReference>
<name>A0A1M5I7T3_9HYPH</name>
<organism evidence="7 8">
    <name type="scientific">Kaistia soli DSM 19436</name>
    <dbReference type="NCBI Taxonomy" id="1122133"/>
    <lineage>
        <taxon>Bacteria</taxon>
        <taxon>Pseudomonadati</taxon>
        <taxon>Pseudomonadota</taxon>
        <taxon>Alphaproteobacteria</taxon>
        <taxon>Hyphomicrobiales</taxon>
        <taxon>Kaistiaceae</taxon>
        <taxon>Kaistia</taxon>
    </lineage>
</organism>
<evidence type="ECO:0000259" key="5">
    <source>
        <dbReference type="PROSITE" id="PS51480"/>
    </source>
</evidence>
<dbReference type="InterPro" id="IPR036117">
    <property type="entry name" value="DhaL_dom_sf"/>
</dbReference>
<dbReference type="RefSeq" id="WP_073055919.1">
    <property type="nucleotide sequence ID" value="NZ_FQUP01000004.1"/>
</dbReference>